<feature type="compositionally biased region" description="Basic and acidic residues" evidence="5">
    <location>
        <begin position="220"/>
        <end position="230"/>
    </location>
</feature>
<evidence type="ECO:0000256" key="3">
    <source>
        <dbReference type="ARBA" id="ARBA00023163"/>
    </source>
</evidence>
<dbReference type="PROSITE" id="PS51005">
    <property type="entry name" value="NAC"/>
    <property type="match status" value="1"/>
</dbReference>
<dbReference type="PANTHER" id="PTHR31719:SF164">
    <property type="entry name" value="NAC DOMAIN-CONTAINING PROTEIN"/>
    <property type="match status" value="1"/>
</dbReference>
<dbReference type="InterPro" id="IPR003441">
    <property type="entry name" value="NAC-dom"/>
</dbReference>
<evidence type="ECO:0000256" key="1">
    <source>
        <dbReference type="ARBA" id="ARBA00023015"/>
    </source>
</evidence>
<organism evidence="7 8">
    <name type="scientific">Rhododendron simsii</name>
    <name type="common">Sims's rhododendron</name>
    <dbReference type="NCBI Taxonomy" id="118357"/>
    <lineage>
        <taxon>Eukaryota</taxon>
        <taxon>Viridiplantae</taxon>
        <taxon>Streptophyta</taxon>
        <taxon>Embryophyta</taxon>
        <taxon>Tracheophyta</taxon>
        <taxon>Spermatophyta</taxon>
        <taxon>Magnoliopsida</taxon>
        <taxon>eudicotyledons</taxon>
        <taxon>Gunneridae</taxon>
        <taxon>Pentapetalae</taxon>
        <taxon>asterids</taxon>
        <taxon>Ericales</taxon>
        <taxon>Ericaceae</taxon>
        <taxon>Ericoideae</taxon>
        <taxon>Rhodoreae</taxon>
        <taxon>Rhododendron</taxon>
    </lineage>
</organism>
<reference evidence="7" key="1">
    <citation type="submission" date="2019-11" db="EMBL/GenBank/DDBJ databases">
        <authorList>
            <person name="Liu Y."/>
            <person name="Hou J."/>
            <person name="Li T.-Q."/>
            <person name="Guan C.-H."/>
            <person name="Wu X."/>
            <person name="Wu H.-Z."/>
            <person name="Ling F."/>
            <person name="Zhang R."/>
            <person name="Shi X.-G."/>
            <person name="Ren J.-P."/>
            <person name="Chen E.-F."/>
            <person name="Sun J.-M."/>
        </authorList>
    </citation>
    <scope>NUCLEOTIDE SEQUENCE</scope>
    <source>
        <strain evidence="7">Adult_tree_wgs_1</strain>
        <tissue evidence="7">Leaves</tissue>
    </source>
</reference>
<keyword evidence="2" id="KW-0238">DNA-binding</keyword>
<dbReference type="Gene3D" id="2.170.150.80">
    <property type="entry name" value="NAC domain"/>
    <property type="match status" value="1"/>
</dbReference>
<sequence>MSVPAGYKFTPTDQELVIDYLGRKSKGKSLPCNVVFEREIYGTGKKAPWQIFSENDPWTESSIYVLTKLIKAKGSNKRIARTAGCGSWHGETGPKPIYDQQTGSVDEQITDPELIGYKRMLRFQITNESGAMDESVGKGYWTMHEFSLQPDGNSTSSTRKQSPKGEYVLCRIKRDGSRDTKIVKCTKKSTRNAANIVEAAAISDADVIMVRKPAKRARKEEFEQEQKVEAPETETVPYSRELSEAEKEGNHLRMLSADMDVDLEEQVPMLEQLQRFGLDFDASVPQTLSWLPPTPYSEEFLEAEKQENYSQMLLDMYADLEEQVPTLESKQLQSFGLDFDASVSQTLSWLPPALSTEEFSEMEKQGNYSQMLLEMDADLEEQVPILESEQLPSFGLDFDASDPHTLSGFSPTPFSEEFLEVERQGNYSQRLSDMDADLEELVSILQWEPLPSFDLNFDALGSQVVADKFCLV</sequence>
<keyword evidence="1" id="KW-0805">Transcription regulation</keyword>
<dbReference type="InterPro" id="IPR036093">
    <property type="entry name" value="NAC_dom_sf"/>
</dbReference>
<dbReference type="OrthoDB" id="774757at2759"/>
<evidence type="ECO:0000313" key="8">
    <source>
        <dbReference type="Proteomes" id="UP000626092"/>
    </source>
</evidence>
<dbReference type="GO" id="GO:0048731">
    <property type="term" value="P:system development"/>
    <property type="evidence" value="ECO:0007669"/>
    <property type="project" value="TreeGrafter"/>
</dbReference>
<gene>
    <name evidence="7" type="ORF">RHSIM_Rhsim11G0115500</name>
</gene>
<dbReference type="SUPFAM" id="SSF101941">
    <property type="entry name" value="NAC domain"/>
    <property type="match status" value="1"/>
</dbReference>
<evidence type="ECO:0000313" key="7">
    <source>
        <dbReference type="EMBL" id="KAF7127881.1"/>
    </source>
</evidence>
<dbReference type="PANTHER" id="PTHR31719">
    <property type="entry name" value="NAC TRANSCRIPTION FACTOR 56"/>
    <property type="match status" value="1"/>
</dbReference>
<protein>
    <recommendedName>
        <fullName evidence="6">NAC domain-containing protein</fullName>
    </recommendedName>
</protein>
<keyword evidence="3" id="KW-0804">Transcription</keyword>
<dbReference type="EMBL" id="WJXA01000011">
    <property type="protein sequence ID" value="KAF7127881.1"/>
    <property type="molecule type" value="Genomic_DNA"/>
</dbReference>
<evidence type="ECO:0000256" key="5">
    <source>
        <dbReference type="SAM" id="MobiDB-lite"/>
    </source>
</evidence>
<keyword evidence="4" id="KW-0539">Nucleus</keyword>
<name>A0A834GAR8_RHOSS</name>
<keyword evidence="8" id="KW-1185">Reference proteome</keyword>
<evidence type="ECO:0000256" key="2">
    <source>
        <dbReference type="ARBA" id="ARBA00023125"/>
    </source>
</evidence>
<dbReference type="Proteomes" id="UP000626092">
    <property type="component" value="Unassembled WGS sequence"/>
</dbReference>
<dbReference type="GO" id="GO:0003677">
    <property type="term" value="F:DNA binding"/>
    <property type="evidence" value="ECO:0007669"/>
    <property type="project" value="UniProtKB-KW"/>
</dbReference>
<dbReference type="AlphaFoldDB" id="A0A834GAR8"/>
<proteinExistence type="predicted"/>
<accession>A0A834GAR8</accession>
<evidence type="ECO:0000256" key="4">
    <source>
        <dbReference type="ARBA" id="ARBA00023242"/>
    </source>
</evidence>
<evidence type="ECO:0000259" key="6">
    <source>
        <dbReference type="PROSITE" id="PS51005"/>
    </source>
</evidence>
<feature type="domain" description="NAC" evidence="6">
    <location>
        <begin position="3"/>
        <end position="175"/>
    </location>
</feature>
<feature type="region of interest" description="Disordered" evidence="5">
    <location>
        <begin position="220"/>
        <end position="240"/>
    </location>
</feature>
<comment type="caution">
    <text evidence="7">The sequence shown here is derived from an EMBL/GenBank/DDBJ whole genome shotgun (WGS) entry which is preliminary data.</text>
</comment>
<dbReference type="GO" id="GO:0006355">
    <property type="term" value="P:regulation of DNA-templated transcription"/>
    <property type="evidence" value="ECO:0007669"/>
    <property type="project" value="InterPro"/>
</dbReference>
<dbReference type="Pfam" id="PF02365">
    <property type="entry name" value="NAM"/>
    <property type="match status" value="1"/>
</dbReference>